<protein>
    <submittedName>
        <fullName evidence="2">Uncharacterized protein</fullName>
    </submittedName>
</protein>
<evidence type="ECO:0000313" key="3">
    <source>
        <dbReference type="Proteomes" id="UP000748025"/>
    </source>
</evidence>
<keyword evidence="3" id="KW-1185">Reference proteome</keyword>
<dbReference type="SUPFAM" id="SSF51695">
    <property type="entry name" value="PLC-like phosphodiesterases"/>
    <property type="match status" value="1"/>
</dbReference>
<organism evidence="2 3">
    <name type="scientific">Claviceps pusilla</name>
    <dbReference type="NCBI Taxonomy" id="123648"/>
    <lineage>
        <taxon>Eukaryota</taxon>
        <taxon>Fungi</taxon>
        <taxon>Dikarya</taxon>
        <taxon>Ascomycota</taxon>
        <taxon>Pezizomycotina</taxon>
        <taxon>Sordariomycetes</taxon>
        <taxon>Hypocreomycetidae</taxon>
        <taxon>Hypocreales</taxon>
        <taxon>Clavicipitaceae</taxon>
        <taxon>Claviceps</taxon>
    </lineage>
</organism>
<dbReference type="InterPro" id="IPR017946">
    <property type="entry name" value="PLC-like_Pdiesterase_TIM-brl"/>
</dbReference>
<reference evidence="2" key="1">
    <citation type="journal article" date="2020" name="bioRxiv">
        <title>Whole genome comparisons of ergot fungi reveals the divergence and evolution of species within the genus Claviceps are the result of varying mechanisms driving genome evolution and host range expansion.</title>
        <authorList>
            <person name="Wyka S.A."/>
            <person name="Mondo S.J."/>
            <person name="Liu M."/>
            <person name="Dettman J."/>
            <person name="Nalam V."/>
            <person name="Broders K.D."/>
        </authorList>
    </citation>
    <scope>NUCLEOTIDE SEQUENCE</scope>
    <source>
        <strain evidence="2">CCC 602</strain>
    </source>
</reference>
<keyword evidence="1" id="KW-0732">Signal</keyword>
<dbReference type="EMBL" id="SRPW01000244">
    <property type="protein sequence ID" value="KAG6016440.1"/>
    <property type="molecule type" value="Genomic_DNA"/>
</dbReference>
<accession>A0A9P7NHI7</accession>
<dbReference type="Gene3D" id="3.20.20.190">
    <property type="entry name" value="Phosphatidylinositol (PI) phosphodiesterase"/>
    <property type="match status" value="1"/>
</dbReference>
<dbReference type="OrthoDB" id="1046782at2759"/>
<dbReference type="GO" id="GO:0006629">
    <property type="term" value="P:lipid metabolic process"/>
    <property type="evidence" value="ECO:0007669"/>
    <property type="project" value="InterPro"/>
</dbReference>
<sequence length="641" mass="71339">MRQIQSTMVAVWMSLVSALLLYTPIASATPTPKLSEKCNGRAVTQDACQKQDGSYSSQVPREGSYMPWVQIPLRQIGFPAKQYVTIVNLTPHRFILDRSRTHSYQMDTFDWDDIPQGRARQNAVEYTKKFGKNAKDDGGEAYYTIEGTNKRFEVRARTHIPGDYPRRTIFDLTGMGLGQREYLDPGKETAVTLVITGSDSYGFIASLRHGPGNWMKALYPVIRDRQLQHILVPATHDSGMSRVSNMIDSIGTEANTQTQGLTIYDQLRAGARLFDLRVGSVHKLTDSNDYSFWTMHVSDERAEIVVGNTGESLDEVIQEVNQFTAENPGEIILFRVRYLIGMLELPADGPIYWNKDIVNAFFDKLRAVHNRCGNLDAAIKFNKKKASYFMDQNSGRGCVLFLLNTHNLPADVPRDAVADGIYQDSRMDVWDNWSDLPDTRKMAEHQSTSWKTVGRSGRFDNDRYLISEWLVSADIVTTTALSIENIGILPTNPSLYWMGVNQMSPQSWPSAVLVDYVGVVVQGQWGWDQLSAEMYTFAIGMNLYMISENCDVNTRRSPLLAGSEAGAEPGAGEDFKIMGSTSAGAGNPLLSTWNGVIYANGTVDDNPAAGVHPGRVHVLKQGTRFLNGTVVQGNIPNPVFV</sequence>
<evidence type="ECO:0000256" key="1">
    <source>
        <dbReference type="SAM" id="SignalP"/>
    </source>
</evidence>
<dbReference type="PANTHER" id="PTHR13593">
    <property type="match status" value="1"/>
</dbReference>
<feature type="signal peptide" evidence="1">
    <location>
        <begin position="1"/>
        <end position="28"/>
    </location>
</feature>
<comment type="caution">
    <text evidence="2">The sequence shown here is derived from an EMBL/GenBank/DDBJ whole genome shotgun (WGS) entry which is preliminary data.</text>
</comment>
<feature type="chain" id="PRO_5040308862" evidence="1">
    <location>
        <begin position="29"/>
        <end position="641"/>
    </location>
</feature>
<evidence type="ECO:0000313" key="2">
    <source>
        <dbReference type="EMBL" id="KAG6016440.1"/>
    </source>
</evidence>
<dbReference type="GO" id="GO:0008081">
    <property type="term" value="F:phosphoric diester hydrolase activity"/>
    <property type="evidence" value="ECO:0007669"/>
    <property type="project" value="InterPro"/>
</dbReference>
<name>A0A9P7NHI7_9HYPO</name>
<dbReference type="AlphaFoldDB" id="A0A9P7NHI7"/>
<dbReference type="Proteomes" id="UP000748025">
    <property type="component" value="Unassembled WGS sequence"/>
</dbReference>
<dbReference type="PANTHER" id="PTHR13593:SF143">
    <property type="entry name" value="PHOSPHATIDYLINOSITOL-SPECIFIC PHOSPHOLIPASE C X DOMAIN-CONTAINING PROTEIN"/>
    <property type="match status" value="1"/>
</dbReference>
<proteinExistence type="predicted"/>
<dbReference type="InterPro" id="IPR051057">
    <property type="entry name" value="PI-PLC_domain"/>
</dbReference>
<gene>
    <name evidence="2" type="ORF">E4U43_003648</name>
</gene>